<dbReference type="SMART" id="SM00354">
    <property type="entry name" value="HTH_LACI"/>
    <property type="match status" value="1"/>
</dbReference>
<dbReference type="InterPro" id="IPR000843">
    <property type="entry name" value="HTH_LacI"/>
</dbReference>
<gene>
    <name evidence="5" type="ORF">ILP92_04180</name>
</gene>
<keyword evidence="6" id="KW-1185">Reference proteome</keyword>
<dbReference type="PANTHER" id="PTHR30146">
    <property type="entry name" value="LACI-RELATED TRANSCRIPTIONAL REPRESSOR"/>
    <property type="match status" value="1"/>
</dbReference>
<keyword evidence="1" id="KW-0805">Transcription regulation</keyword>
<dbReference type="Gene3D" id="1.10.260.40">
    <property type="entry name" value="lambda repressor-like DNA-binding domains"/>
    <property type="match status" value="1"/>
</dbReference>
<dbReference type="SUPFAM" id="SSF53822">
    <property type="entry name" value="Periplasmic binding protein-like I"/>
    <property type="match status" value="1"/>
</dbReference>
<proteinExistence type="predicted"/>
<evidence type="ECO:0000256" key="3">
    <source>
        <dbReference type="ARBA" id="ARBA00023163"/>
    </source>
</evidence>
<feature type="domain" description="HTH lacI-type" evidence="4">
    <location>
        <begin position="18"/>
        <end position="72"/>
    </location>
</feature>
<keyword evidence="2 5" id="KW-0238">DNA-binding</keyword>
<dbReference type="CDD" id="cd06273">
    <property type="entry name" value="PBP1_LacI-like"/>
    <property type="match status" value="1"/>
</dbReference>
<dbReference type="PRINTS" id="PR00036">
    <property type="entry name" value="HTHLACI"/>
</dbReference>
<reference evidence="5" key="1">
    <citation type="submission" date="2020-12" db="EMBL/GenBank/DDBJ databases">
        <title>Bacterial taxonomy.</title>
        <authorList>
            <person name="Pan X."/>
        </authorList>
    </citation>
    <scope>NUCLEOTIDE SEQUENCE</scope>
    <source>
        <strain evidence="5">KCTC 52957</strain>
    </source>
</reference>
<comment type="caution">
    <text evidence="5">The sequence shown here is derived from an EMBL/GenBank/DDBJ whole genome shotgun (WGS) entry which is preliminary data.</text>
</comment>
<dbReference type="PROSITE" id="PS50932">
    <property type="entry name" value="HTH_LACI_2"/>
    <property type="match status" value="1"/>
</dbReference>
<evidence type="ECO:0000313" key="6">
    <source>
        <dbReference type="Proteomes" id="UP000642488"/>
    </source>
</evidence>
<organism evidence="5 6">
    <name type="scientific">Palleronia pontilimi</name>
    <dbReference type="NCBI Taxonomy" id="1964209"/>
    <lineage>
        <taxon>Bacteria</taxon>
        <taxon>Pseudomonadati</taxon>
        <taxon>Pseudomonadota</taxon>
        <taxon>Alphaproteobacteria</taxon>
        <taxon>Rhodobacterales</taxon>
        <taxon>Roseobacteraceae</taxon>
        <taxon>Palleronia</taxon>
    </lineage>
</organism>
<name>A0A934IG39_9RHOB</name>
<dbReference type="GO" id="GO:0003700">
    <property type="term" value="F:DNA-binding transcription factor activity"/>
    <property type="evidence" value="ECO:0007669"/>
    <property type="project" value="TreeGrafter"/>
</dbReference>
<evidence type="ECO:0000256" key="1">
    <source>
        <dbReference type="ARBA" id="ARBA00023015"/>
    </source>
</evidence>
<evidence type="ECO:0000313" key="5">
    <source>
        <dbReference type="EMBL" id="MBJ3761945.1"/>
    </source>
</evidence>
<dbReference type="Proteomes" id="UP000642488">
    <property type="component" value="Unassembled WGS sequence"/>
</dbReference>
<evidence type="ECO:0000259" key="4">
    <source>
        <dbReference type="PROSITE" id="PS50932"/>
    </source>
</evidence>
<dbReference type="SUPFAM" id="SSF47413">
    <property type="entry name" value="lambda repressor-like DNA-binding domains"/>
    <property type="match status" value="1"/>
</dbReference>
<dbReference type="CDD" id="cd01392">
    <property type="entry name" value="HTH_LacI"/>
    <property type="match status" value="1"/>
</dbReference>
<evidence type="ECO:0000256" key="2">
    <source>
        <dbReference type="ARBA" id="ARBA00023125"/>
    </source>
</evidence>
<dbReference type="GO" id="GO:0000976">
    <property type="term" value="F:transcription cis-regulatory region binding"/>
    <property type="evidence" value="ECO:0007669"/>
    <property type="project" value="TreeGrafter"/>
</dbReference>
<dbReference type="InterPro" id="IPR028082">
    <property type="entry name" value="Peripla_BP_I"/>
</dbReference>
<keyword evidence="3" id="KW-0804">Transcription</keyword>
<dbReference type="PANTHER" id="PTHR30146:SF109">
    <property type="entry name" value="HTH-TYPE TRANSCRIPTIONAL REGULATOR GALS"/>
    <property type="match status" value="1"/>
</dbReference>
<dbReference type="EMBL" id="JAEKPD010000002">
    <property type="protein sequence ID" value="MBJ3761945.1"/>
    <property type="molecule type" value="Genomic_DNA"/>
</dbReference>
<accession>A0A934IG39</accession>
<dbReference type="AlphaFoldDB" id="A0A934IG39"/>
<dbReference type="RefSeq" id="WP_198915109.1">
    <property type="nucleotide sequence ID" value="NZ_JAEKPD010000002.1"/>
</dbReference>
<dbReference type="Gene3D" id="3.40.50.2300">
    <property type="match status" value="2"/>
</dbReference>
<dbReference type="Pfam" id="PF13377">
    <property type="entry name" value="Peripla_BP_3"/>
    <property type="match status" value="1"/>
</dbReference>
<dbReference type="InterPro" id="IPR046335">
    <property type="entry name" value="LacI/GalR-like_sensor"/>
</dbReference>
<dbReference type="InterPro" id="IPR010982">
    <property type="entry name" value="Lambda_DNA-bd_dom_sf"/>
</dbReference>
<sequence length="350" mass="37199">MADPEFQPDPAVVKRSAPTVEDVARAAGVSTATVSRCLNMPAKVGEATRTRVLKVVAELGYSPNFGARALAAKRTRTIGAIVPTMENAIFARGLQAFQEELGLHGYTLLVASSSYSPEREADQIRTLVARGADALLLIGFDRAPAITEWLEARAVPHVIAWAYDADAKALSVGFDNREAMRALASEVFARGHRRVAVLTAPIAQNDRARERLAGVRAAAAEAGLDPDTLRVVETPYSFDNGAAQMDLLMGDTPRPTAVICGNDILAAGAIAAARAKGLRVPGDVSVTGFDDIEIARVLDPLLTTVHVPHRDMGRACARDLIDILENGTHPASTELRTEVMLRGSLGPPAD</sequence>
<dbReference type="Pfam" id="PF00356">
    <property type="entry name" value="LacI"/>
    <property type="match status" value="1"/>
</dbReference>
<protein>
    <submittedName>
        <fullName evidence="5">LacI family DNA-binding transcriptional regulator</fullName>
    </submittedName>
</protein>